<evidence type="ECO:0000256" key="4">
    <source>
        <dbReference type="ARBA" id="ARBA00023002"/>
    </source>
</evidence>
<evidence type="ECO:0000313" key="10">
    <source>
        <dbReference type="EMBL" id="CAK7932151.1"/>
    </source>
</evidence>
<comment type="cofactor">
    <cofactor evidence="1">
        <name>FAD</name>
        <dbReference type="ChEBI" id="CHEBI:57692"/>
    </cofactor>
</comment>
<dbReference type="PANTHER" id="PTHR43104">
    <property type="entry name" value="L-2-HYDROXYGLUTARATE DEHYDROGENASE, MITOCHONDRIAL"/>
    <property type="match status" value="1"/>
</dbReference>
<evidence type="ECO:0000256" key="5">
    <source>
        <dbReference type="ARBA" id="ARBA00036066"/>
    </source>
</evidence>
<feature type="domain" description="FAD dependent oxidoreductase" evidence="9">
    <location>
        <begin position="6"/>
        <end position="373"/>
    </location>
</feature>
<keyword evidence="3" id="KW-0274">FAD</keyword>
<dbReference type="InterPro" id="IPR036188">
    <property type="entry name" value="FAD/NAD-bd_sf"/>
</dbReference>
<gene>
    <name evidence="10" type="ORF">PM001_LOCUS17301</name>
</gene>
<dbReference type="Proteomes" id="UP001162060">
    <property type="component" value="Unassembled WGS sequence"/>
</dbReference>
<dbReference type="GO" id="GO:0047545">
    <property type="term" value="F:(S)-2-hydroxyglutarate dehydrogenase activity"/>
    <property type="evidence" value="ECO:0007669"/>
    <property type="project" value="UniProtKB-EC"/>
</dbReference>
<proteinExistence type="inferred from homology"/>
<dbReference type="SUPFAM" id="SSF51905">
    <property type="entry name" value="FAD/NAD(P)-binding domain"/>
    <property type="match status" value="1"/>
</dbReference>
<dbReference type="Gene3D" id="3.30.9.10">
    <property type="entry name" value="D-Amino Acid Oxidase, subunit A, domain 2"/>
    <property type="match status" value="1"/>
</dbReference>
<evidence type="ECO:0000256" key="2">
    <source>
        <dbReference type="ARBA" id="ARBA00022630"/>
    </source>
</evidence>
<comment type="catalytic activity">
    <reaction evidence="5">
        <text>(S)-2-hydroxyglutarate + A = 2-oxoglutarate + AH2</text>
        <dbReference type="Rhea" id="RHEA:21252"/>
        <dbReference type="ChEBI" id="CHEBI:13193"/>
        <dbReference type="ChEBI" id="CHEBI:16782"/>
        <dbReference type="ChEBI" id="CHEBI:16810"/>
        <dbReference type="ChEBI" id="CHEBI:17499"/>
        <dbReference type="EC" id="1.1.99.2"/>
    </reaction>
</comment>
<accession>A0AAV1UBI6</accession>
<comment type="similarity">
    <text evidence="6">Belongs to the L2HGDH family.</text>
</comment>
<comment type="caution">
    <text evidence="10">The sequence shown here is derived from an EMBL/GenBank/DDBJ whole genome shotgun (WGS) entry which is preliminary data.</text>
</comment>
<dbReference type="PANTHER" id="PTHR43104:SF4">
    <property type="entry name" value="L-2-HYDROXYGLUTARATE DEHYDROGENASE, MITOCHONDRIAL"/>
    <property type="match status" value="1"/>
</dbReference>
<name>A0AAV1UBI6_9STRA</name>
<keyword evidence="2" id="KW-0285">Flavoprotein</keyword>
<evidence type="ECO:0000256" key="6">
    <source>
        <dbReference type="ARBA" id="ARBA00037941"/>
    </source>
</evidence>
<dbReference type="AlphaFoldDB" id="A0AAV1UBI6"/>
<evidence type="ECO:0000256" key="1">
    <source>
        <dbReference type="ARBA" id="ARBA00001974"/>
    </source>
</evidence>
<dbReference type="InterPro" id="IPR006076">
    <property type="entry name" value="FAD-dep_OxRdtase"/>
</dbReference>
<sequence length="383" mass="41857">MPPKTLIVAGAGVVGLSIARTAARRGVDVLVLEKNALVGQETSARNSEVVHAGIYYAKTSWKARLCVRGRQQLYAFCKAFHVPFAQCGKLIVAQAHQKNELQWILKQGLDNGVQDLKLLTRSEIRAIEPHVHGHEAIYSPSTGIVDSHSLMQALQGDAEAHGMMVARETAVRGGTYDPKSMKFVIQATTRDGKEDQEIECDYFVNATGMFAPDLVAKVVSTDAKTLRSVPCLPERFAKGTYFKLSSTNRPFRRLVYPIPEVGGLGVHATVDLAGNVRFGPDVEWVDQIDYQPDSSKAEHFAARIRAYWPDVRAELLEADYCGIRPKIAIGGKIHDDFYIANKHVHGIPGLVHLCGIESPGLAASLAIADTVVDNLLDGECEFA</sequence>
<protein>
    <recommendedName>
        <fullName evidence="8">L-2-hydroxyglutarate dehydrogenase, mitochondrial</fullName>
        <ecNumber evidence="7">1.1.99.2</ecNumber>
    </recommendedName>
</protein>
<keyword evidence="4" id="KW-0560">Oxidoreductase</keyword>
<dbReference type="Gene3D" id="3.50.50.60">
    <property type="entry name" value="FAD/NAD(P)-binding domain"/>
    <property type="match status" value="1"/>
</dbReference>
<evidence type="ECO:0000256" key="3">
    <source>
        <dbReference type="ARBA" id="ARBA00022827"/>
    </source>
</evidence>
<evidence type="ECO:0000256" key="7">
    <source>
        <dbReference type="ARBA" id="ARBA00038878"/>
    </source>
</evidence>
<dbReference type="EMBL" id="CAKLBY020000188">
    <property type="protein sequence ID" value="CAK7932151.1"/>
    <property type="molecule type" value="Genomic_DNA"/>
</dbReference>
<evidence type="ECO:0000256" key="8">
    <source>
        <dbReference type="ARBA" id="ARBA00041137"/>
    </source>
</evidence>
<dbReference type="Pfam" id="PF01266">
    <property type="entry name" value="DAO"/>
    <property type="match status" value="1"/>
</dbReference>
<organism evidence="10 11">
    <name type="scientific">Peronospora matthiolae</name>
    <dbReference type="NCBI Taxonomy" id="2874970"/>
    <lineage>
        <taxon>Eukaryota</taxon>
        <taxon>Sar</taxon>
        <taxon>Stramenopiles</taxon>
        <taxon>Oomycota</taxon>
        <taxon>Peronosporomycetes</taxon>
        <taxon>Peronosporales</taxon>
        <taxon>Peronosporaceae</taxon>
        <taxon>Peronospora</taxon>
    </lineage>
</organism>
<dbReference type="EC" id="1.1.99.2" evidence="7"/>
<evidence type="ECO:0000313" key="11">
    <source>
        <dbReference type="Proteomes" id="UP001162060"/>
    </source>
</evidence>
<evidence type="ECO:0000259" key="9">
    <source>
        <dbReference type="Pfam" id="PF01266"/>
    </source>
</evidence>
<reference evidence="10" key="1">
    <citation type="submission" date="2024-01" db="EMBL/GenBank/DDBJ databases">
        <authorList>
            <person name="Webb A."/>
        </authorList>
    </citation>
    <scope>NUCLEOTIDE SEQUENCE</scope>
    <source>
        <strain evidence="10">Pm1</strain>
    </source>
</reference>